<protein>
    <submittedName>
        <fullName evidence="1">Uncharacterized protein</fullName>
    </submittedName>
</protein>
<dbReference type="AlphaFoldDB" id="A0AAQ3T298"/>
<evidence type="ECO:0000313" key="2">
    <source>
        <dbReference type="Proteomes" id="UP001341281"/>
    </source>
</evidence>
<dbReference type="Proteomes" id="UP001341281">
    <property type="component" value="Chromosome 03"/>
</dbReference>
<gene>
    <name evidence="1" type="ORF">U9M48_014234</name>
</gene>
<dbReference type="EMBL" id="CP144747">
    <property type="protein sequence ID" value="WVZ64759.1"/>
    <property type="molecule type" value="Genomic_DNA"/>
</dbReference>
<name>A0AAQ3T298_PASNO</name>
<proteinExistence type="predicted"/>
<keyword evidence="2" id="KW-1185">Reference proteome</keyword>
<reference evidence="1 2" key="1">
    <citation type="submission" date="2024-02" db="EMBL/GenBank/DDBJ databases">
        <title>High-quality chromosome-scale genome assembly of Pensacola bahiagrass (Paspalum notatum Flugge var. saurae).</title>
        <authorList>
            <person name="Vega J.M."/>
            <person name="Podio M."/>
            <person name="Orjuela J."/>
            <person name="Siena L.A."/>
            <person name="Pessino S.C."/>
            <person name="Combes M.C."/>
            <person name="Mariac C."/>
            <person name="Albertini E."/>
            <person name="Pupilli F."/>
            <person name="Ortiz J.P.A."/>
            <person name="Leblanc O."/>
        </authorList>
    </citation>
    <scope>NUCLEOTIDE SEQUENCE [LARGE SCALE GENOMIC DNA]</scope>
    <source>
        <strain evidence="1">R1</strain>
        <tissue evidence="1">Leaf</tissue>
    </source>
</reference>
<sequence>MASIFKINFAVIKMDLFIAKPWDPSADSGQMDFQRAIWDRHSSTKAAATQVATHGDSMLLPPAPLRMQIRVRPGASTSACSAHLQLLHSIRI</sequence>
<organism evidence="1 2">
    <name type="scientific">Paspalum notatum var. saurae</name>
    <dbReference type="NCBI Taxonomy" id="547442"/>
    <lineage>
        <taxon>Eukaryota</taxon>
        <taxon>Viridiplantae</taxon>
        <taxon>Streptophyta</taxon>
        <taxon>Embryophyta</taxon>
        <taxon>Tracheophyta</taxon>
        <taxon>Spermatophyta</taxon>
        <taxon>Magnoliopsida</taxon>
        <taxon>Liliopsida</taxon>
        <taxon>Poales</taxon>
        <taxon>Poaceae</taxon>
        <taxon>PACMAD clade</taxon>
        <taxon>Panicoideae</taxon>
        <taxon>Andropogonodae</taxon>
        <taxon>Paspaleae</taxon>
        <taxon>Paspalinae</taxon>
        <taxon>Paspalum</taxon>
    </lineage>
</organism>
<accession>A0AAQ3T298</accession>
<evidence type="ECO:0000313" key="1">
    <source>
        <dbReference type="EMBL" id="WVZ64759.1"/>
    </source>
</evidence>